<evidence type="ECO:0000313" key="1">
    <source>
        <dbReference type="EMBL" id="EEJ52512.1"/>
    </source>
</evidence>
<reference evidence="1 2" key="1">
    <citation type="submission" date="2009-04" db="EMBL/GenBank/DDBJ databases">
        <authorList>
            <person name="Qin X."/>
            <person name="Bachman B."/>
            <person name="Battles P."/>
            <person name="Bell A."/>
            <person name="Bess C."/>
            <person name="Bickham C."/>
            <person name="Chaboub L."/>
            <person name="Chen D."/>
            <person name="Coyle M."/>
            <person name="Deiros D.R."/>
            <person name="Dinh H."/>
            <person name="Forbes L."/>
            <person name="Fowler G."/>
            <person name="Francisco L."/>
            <person name="Fu Q."/>
            <person name="Gubbala S."/>
            <person name="Hale W."/>
            <person name="Han Y."/>
            <person name="Hemphill L."/>
            <person name="Highlander S.K."/>
            <person name="Hirani K."/>
            <person name="Hogues M."/>
            <person name="Jackson L."/>
            <person name="Jakkamsetti A."/>
            <person name="Javaid M."/>
            <person name="Jiang H."/>
            <person name="Korchina V."/>
            <person name="Kovar C."/>
            <person name="Lara F."/>
            <person name="Lee S."/>
            <person name="Mata R."/>
            <person name="Mathew T."/>
            <person name="Moen C."/>
            <person name="Morales K."/>
            <person name="Munidasa M."/>
            <person name="Nazareth L."/>
            <person name="Ngo R."/>
            <person name="Nguyen L."/>
            <person name="Okwuonu G."/>
            <person name="Ongeri F."/>
            <person name="Patil S."/>
            <person name="Petrosino J."/>
            <person name="Pham C."/>
            <person name="Pham P."/>
            <person name="Pu L.-L."/>
            <person name="Puazo M."/>
            <person name="Raj R."/>
            <person name="Reid J."/>
            <person name="Rouhana J."/>
            <person name="Saada N."/>
            <person name="Shang Y."/>
            <person name="Simmons D."/>
            <person name="Thornton R."/>
            <person name="Warren J."/>
            <person name="Weissenberger G."/>
            <person name="Zhang J."/>
            <person name="Zhang L."/>
            <person name="Zhou C."/>
            <person name="Zhu D."/>
            <person name="Muzny D."/>
            <person name="Worley K."/>
            <person name="Gibbs R."/>
        </authorList>
    </citation>
    <scope>NUCLEOTIDE SEQUENCE [LARGE SCALE GENOMIC DNA]</scope>
    <source>
        <strain evidence="1 2">F0268</strain>
    </source>
</reference>
<keyword evidence="2" id="KW-1185">Reference proteome</keyword>
<accession>C2KUN8</accession>
<dbReference type="AlphaFoldDB" id="C2KUN8"/>
<protein>
    <submittedName>
        <fullName evidence="1">Uncharacterized protein</fullName>
    </submittedName>
</protein>
<gene>
    <name evidence="1" type="ORF">HMPREF6123_0207</name>
</gene>
<evidence type="ECO:0000313" key="2">
    <source>
        <dbReference type="Proteomes" id="UP000004121"/>
    </source>
</evidence>
<organism evidence="1 2">
    <name type="scientific">Oribacterium sinus F0268</name>
    <dbReference type="NCBI Taxonomy" id="585501"/>
    <lineage>
        <taxon>Bacteria</taxon>
        <taxon>Bacillati</taxon>
        <taxon>Bacillota</taxon>
        <taxon>Clostridia</taxon>
        <taxon>Lachnospirales</taxon>
        <taxon>Lachnospiraceae</taxon>
        <taxon>Oribacterium</taxon>
    </lineage>
</organism>
<name>C2KUN8_9FIRM</name>
<proteinExistence type="predicted"/>
<comment type="caution">
    <text evidence="1">The sequence shown here is derived from an EMBL/GenBank/DDBJ whole genome shotgun (WGS) entry which is preliminary data.</text>
</comment>
<dbReference type="InParanoid" id="C2KUN8"/>
<dbReference type="HOGENOM" id="CLU_3313735_0_0_9"/>
<dbReference type="EMBL" id="ACKX01000022">
    <property type="protein sequence ID" value="EEJ52512.1"/>
    <property type="molecule type" value="Genomic_DNA"/>
</dbReference>
<sequence>MFEKEKRFLKYHRGIDIFNGLCLRSFLICSQAAFSDVGL</sequence>
<dbReference type="Proteomes" id="UP000004121">
    <property type="component" value="Unassembled WGS sequence"/>
</dbReference>
<dbReference type="STRING" id="585501.HMPREF6123_0207"/>